<dbReference type="SMART" id="SM00347">
    <property type="entry name" value="HTH_MARR"/>
    <property type="match status" value="1"/>
</dbReference>
<keyword evidence="3" id="KW-1185">Reference proteome</keyword>
<proteinExistence type="predicted"/>
<reference evidence="3" key="1">
    <citation type="journal article" date="2019" name="Int. J. Syst. Evol. Microbiol.">
        <title>The Global Catalogue of Microorganisms (GCM) 10K type strain sequencing project: providing services to taxonomists for standard genome sequencing and annotation.</title>
        <authorList>
            <consortium name="The Broad Institute Genomics Platform"/>
            <consortium name="The Broad Institute Genome Sequencing Center for Infectious Disease"/>
            <person name="Wu L."/>
            <person name="Ma J."/>
        </authorList>
    </citation>
    <scope>NUCLEOTIDE SEQUENCE [LARGE SCALE GENOMIC DNA]</scope>
    <source>
        <strain evidence="3">DT72</strain>
    </source>
</reference>
<name>A0ABW4P8D6_9NOCA</name>
<dbReference type="SUPFAM" id="SSF46785">
    <property type="entry name" value="Winged helix' DNA-binding domain"/>
    <property type="match status" value="1"/>
</dbReference>
<evidence type="ECO:0000259" key="1">
    <source>
        <dbReference type="PROSITE" id="PS50995"/>
    </source>
</evidence>
<dbReference type="PANTHER" id="PTHR33164:SF43">
    <property type="entry name" value="HTH-TYPE TRANSCRIPTIONAL REPRESSOR YETL"/>
    <property type="match status" value="1"/>
</dbReference>
<dbReference type="EMBL" id="JBHUFB010000013">
    <property type="protein sequence ID" value="MFD1814276.1"/>
    <property type="molecule type" value="Genomic_DNA"/>
</dbReference>
<evidence type="ECO:0000313" key="2">
    <source>
        <dbReference type="EMBL" id="MFD1814276.1"/>
    </source>
</evidence>
<accession>A0ABW4P8D6</accession>
<sequence>MTDAGPPPSAAFLVMALGRRMRERVEQALRAEGITMRHLSALGHLSRDSGLSYSELARRASVTPQSMQSTLAKLEERGAVTRTTDSGRGRTARLVVTDEGARLLGLGRDAIAELDRVLADQVDAEDVGRLAPVLLRALATLGARPGG</sequence>
<dbReference type="Pfam" id="PF12802">
    <property type="entry name" value="MarR_2"/>
    <property type="match status" value="1"/>
</dbReference>
<organism evidence="2 3">
    <name type="scientific">Rhodococcus gannanensis</name>
    <dbReference type="NCBI Taxonomy" id="1960308"/>
    <lineage>
        <taxon>Bacteria</taxon>
        <taxon>Bacillati</taxon>
        <taxon>Actinomycetota</taxon>
        <taxon>Actinomycetes</taxon>
        <taxon>Mycobacteriales</taxon>
        <taxon>Nocardiaceae</taxon>
        <taxon>Rhodococcus</taxon>
    </lineage>
</organism>
<dbReference type="InterPro" id="IPR000835">
    <property type="entry name" value="HTH_MarR-typ"/>
</dbReference>
<gene>
    <name evidence="2" type="ORF">ACFSJG_18820</name>
</gene>
<dbReference type="RefSeq" id="WP_378486751.1">
    <property type="nucleotide sequence ID" value="NZ_JBHUFB010000013.1"/>
</dbReference>
<dbReference type="InterPro" id="IPR036388">
    <property type="entry name" value="WH-like_DNA-bd_sf"/>
</dbReference>
<dbReference type="InterPro" id="IPR036390">
    <property type="entry name" value="WH_DNA-bd_sf"/>
</dbReference>
<dbReference type="InterPro" id="IPR039422">
    <property type="entry name" value="MarR/SlyA-like"/>
</dbReference>
<dbReference type="Proteomes" id="UP001597286">
    <property type="component" value="Unassembled WGS sequence"/>
</dbReference>
<dbReference type="PANTHER" id="PTHR33164">
    <property type="entry name" value="TRANSCRIPTIONAL REGULATOR, MARR FAMILY"/>
    <property type="match status" value="1"/>
</dbReference>
<comment type="caution">
    <text evidence="2">The sequence shown here is derived from an EMBL/GenBank/DDBJ whole genome shotgun (WGS) entry which is preliminary data.</text>
</comment>
<protein>
    <submittedName>
        <fullName evidence="2">MarR family winged helix-turn-helix transcriptional regulator</fullName>
    </submittedName>
</protein>
<evidence type="ECO:0000313" key="3">
    <source>
        <dbReference type="Proteomes" id="UP001597286"/>
    </source>
</evidence>
<dbReference type="PROSITE" id="PS50995">
    <property type="entry name" value="HTH_MARR_2"/>
    <property type="match status" value="1"/>
</dbReference>
<feature type="domain" description="HTH marR-type" evidence="1">
    <location>
        <begin position="7"/>
        <end position="139"/>
    </location>
</feature>
<dbReference type="Gene3D" id="1.10.10.10">
    <property type="entry name" value="Winged helix-like DNA-binding domain superfamily/Winged helix DNA-binding domain"/>
    <property type="match status" value="1"/>
</dbReference>